<evidence type="ECO:0000256" key="2">
    <source>
        <dbReference type="ARBA" id="ARBA00008854"/>
    </source>
</evidence>
<evidence type="ECO:0000256" key="1">
    <source>
        <dbReference type="ARBA" id="ARBA00004167"/>
    </source>
</evidence>
<evidence type="ECO:0000313" key="7">
    <source>
        <dbReference type="EMBL" id="MFD1563193.1"/>
    </source>
</evidence>
<evidence type="ECO:0000256" key="4">
    <source>
        <dbReference type="ARBA" id="ARBA00022989"/>
    </source>
</evidence>
<feature type="coiled-coil region" evidence="6">
    <location>
        <begin position="123"/>
        <end position="154"/>
    </location>
</feature>
<dbReference type="PANTHER" id="PTHR34478:SF1">
    <property type="entry name" value="PROTEIN LEMA"/>
    <property type="match status" value="1"/>
</dbReference>
<dbReference type="SUPFAM" id="SSF140478">
    <property type="entry name" value="LemA-like"/>
    <property type="match status" value="1"/>
</dbReference>
<gene>
    <name evidence="7" type="ORF">ACFR99_06505</name>
</gene>
<dbReference type="Proteomes" id="UP001597076">
    <property type="component" value="Unassembled WGS sequence"/>
</dbReference>
<keyword evidence="5" id="KW-0472">Membrane</keyword>
<keyword evidence="3" id="KW-0812">Transmembrane</keyword>
<organism evidence="7 8">
    <name type="scientific">Haloarchaeobius amylolyticus</name>
    <dbReference type="NCBI Taxonomy" id="1198296"/>
    <lineage>
        <taxon>Archaea</taxon>
        <taxon>Methanobacteriati</taxon>
        <taxon>Methanobacteriota</taxon>
        <taxon>Stenosarchaea group</taxon>
        <taxon>Halobacteria</taxon>
        <taxon>Halobacteriales</taxon>
        <taxon>Halorubellaceae</taxon>
        <taxon>Haloarchaeobius</taxon>
    </lineage>
</organism>
<evidence type="ECO:0000256" key="6">
    <source>
        <dbReference type="SAM" id="Coils"/>
    </source>
</evidence>
<comment type="caution">
    <text evidence="7">The sequence shown here is derived from an EMBL/GenBank/DDBJ whole genome shotgun (WGS) entry which is preliminary data.</text>
</comment>
<accession>A0ABD6BDN6</accession>
<evidence type="ECO:0000256" key="3">
    <source>
        <dbReference type="ARBA" id="ARBA00022692"/>
    </source>
</evidence>
<keyword evidence="6" id="KW-0175">Coiled coil</keyword>
<sequence length="198" mass="22322">MSLFGTVVVGFGALLVVYSVVRYLGHAQARLMEANERCEKTWADIEVLLERRRSELEQLVDLTNEHVAHERDLLAGIVDAREGAIEAQSPEEAAAVAVSLREATEEVYALSDEHPELASNDRFDELSRSIQRLEQRLEDRREQYNEAVASYNALLYTVPESIFARYHQLTRRQPFVASREAHEGVDVGERLAVGPTDA</sequence>
<protein>
    <submittedName>
        <fullName evidence="7">LemA family protein</fullName>
    </submittedName>
</protein>
<dbReference type="InterPro" id="IPR023353">
    <property type="entry name" value="LemA-like_dom_sf"/>
</dbReference>
<dbReference type="PANTHER" id="PTHR34478">
    <property type="entry name" value="PROTEIN LEMA"/>
    <property type="match status" value="1"/>
</dbReference>
<name>A0ABD6BDN6_9EURY</name>
<dbReference type="InterPro" id="IPR007156">
    <property type="entry name" value="MamQ_LemA"/>
</dbReference>
<dbReference type="GO" id="GO:0016020">
    <property type="term" value="C:membrane"/>
    <property type="evidence" value="ECO:0007669"/>
    <property type="project" value="UniProtKB-SubCell"/>
</dbReference>
<dbReference type="AlphaFoldDB" id="A0ABD6BDN6"/>
<dbReference type="Pfam" id="PF04011">
    <property type="entry name" value="LemA"/>
    <property type="match status" value="1"/>
</dbReference>
<comment type="similarity">
    <text evidence="2">Belongs to the LemA family.</text>
</comment>
<keyword evidence="8" id="KW-1185">Reference proteome</keyword>
<proteinExistence type="inferred from homology"/>
<evidence type="ECO:0000313" key="8">
    <source>
        <dbReference type="Proteomes" id="UP001597076"/>
    </source>
</evidence>
<keyword evidence="4" id="KW-1133">Transmembrane helix</keyword>
<dbReference type="EMBL" id="JBHUDI010000004">
    <property type="protein sequence ID" value="MFD1563193.1"/>
    <property type="molecule type" value="Genomic_DNA"/>
</dbReference>
<comment type="subcellular location">
    <subcellularLocation>
        <location evidence="1">Membrane</location>
        <topology evidence="1">Single-pass membrane protein</topology>
    </subcellularLocation>
</comment>
<reference evidence="7 8" key="1">
    <citation type="journal article" date="2019" name="Int. J. Syst. Evol. Microbiol.">
        <title>The Global Catalogue of Microorganisms (GCM) 10K type strain sequencing project: providing services to taxonomists for standard genome sequencing and annotation.</title>
        <authorList>
            <consortium name="The Broad Institute Genomics Platform"/>
            <consortium name="The Broad Institute Genome Sequencing Center for Infectious Disease"/>
            <person name="Wu L."/>
            <person name="Ma J."/>
        </authorList>
    </citation>
    <scope>NUCLEOTIDE SEQUENCE [LARGE SCALE GENOMIC DNA]</scope>
    <source>
        <strain evidence="7 8">CGMCC 1.12230</strain>
    </source>
</reference>
<dbReference type="RefSeq" id="WP_390285533.1">
    <property type="nucleotide sequence ID" value="NZ_JBHUDI010000004.1"/>
</dbReference>
<dbReference type="Gene3D" id="1.20.1440.20">
    <property type="entry name" value="LemA-like domain"/>
    <property type="match status" value="1"/>
</dbReference>
<evidence type="ECO:0000256" key="5">
    <source>
        <dbReference type="ARBA" id="ARBA00023136"/>
    </source>
</evidence>